<comment type="caution">
    <text evidence="2">The sequence shown here is derived from an EMBL/GenBank/DDBJ whole genome shotgun (WGS) entry which is preliminary data.</text>
</comment>
<sequence>MSDPEVAISYIKFFFPEVARIADFESLSLENSIGIRPSLKQFEADVIYRCRFKGKGDDHFYFCLLFEHKSKPDPHVAVQVGFYIMELMFRAVRRGGQKPEPVLPLIFYNGKKKWEPKTLMELFSDHPHLSTLEPYIPNFDFLYQDASSLSPEELLRLDLSYFRSAMMAMAFRYRQHLIFQYIEPIFGGALGKEKIMAITTYLLGVGERSEKTFLEKLKNTALSVKPEVMSTLEQILERGRREGLNKGVFKNRVFNLLKTVLLFPNWTAIKLSDFTEIEPGTVRTFLELLAQGNAAALHKYVSEDLLSDIPLSKEDEEKLNRLIGQLAGS</sequence>
<dbReference type="Proteomes" id="UP000029736">
    <property type="component" value="Unassembled WGS sequence"/>
</dbReference>
<organism evidence="2 3">
    <name type="scientific">Phaeodactylibacter xiamenensis</name>
    <dbReference type="NCBI Taxonomy" id="1524460"/>
    <lineage>
        <taxon>Bacteria</taxon>
        <taxon>Pseudomonadati</taxon>
        <taxon>Bacteroidota</taxon>
        <taxon>Saprospiria</taxon>
        <taxon>Saprospirales</taxon>
        <taxon>Haliscomenobacteraceae</taxon>
        <taxon>Phaeodactylibacter</taxon>
    </lineage>
</organism>
<feature type="domain" description="Transposase (putative) YhgA-like" evidence="1">
    <location>
        <begin position="1"/>
        <end position="156"/>
    </location>
</feature>
<evidence type="ECO:0000313" key="2">
    <source>
        <dbReference type="EMBL" id="KGE88850.1"/>
    </source>
</evidence>
<evidence type="ECO:0000259" key="1">
    <source>
        <dbReference type="Pfam" id="PF04754"/>
    </source>
</evidence>
<dbReference type="GO" id="GO:0006310">
    <property type="term" value="P:DNA recombination"/>
    <property type="evidence" value="ECO:0007669"/>
    <property type="project" value="TreeGrafter"/>
</dbReference>
<dbReference type="OrthoDB" id="932587at2"/>
<dbReference type="EMBL" id="JPOS01000016">
    <property type="protein sequence ID" value="KGE88850.1"/>
    <property type="molecule type" value="Genomic_DNA"/>
</dbReference>
<evidence type="ECO:0000313" key="3">
    <source>
        <dbReference type="Proteomes" id="UP000029736"/>
    </source>
</evidence>
<name>A0A098S9Q7_9BACT</name>
<dbReference type="PANTHER" id="PTHR34611">
    <property type="match status" value="1"/>
</dbReference>
<proteinExistence type="predicted"/>
<dbReference type="Pfam" id="PF04754">
    <property type="entry name" value="Transposase_31"/>
    <property type="match status" value="1"/>
</dbReference>
<reference evidence="2 3" key="1">
    <citation type="journal article" date="2014" name="Int. J. Syst. Evol. Microbiol.">
        <title>Phaeodactylibacter xiamenensis gen. nov., sp. nov., a member of the family Saprospiraceae isolated from the marine alga Phaeodactylum tricornutum.</title>
        <authorList>
            <person name="Chen Z.Jr."/>
            <person name="Lei X."/>
            <person name="Lai Q."/>
            <person name="Li Y."/>
            <person name="Zhang B."/>
            <person name="Zhang J."/>
            <person name="Zhang H."/>
            <person name="Yang L."/>
            <person name="Zheng W."/>
            <person name="Tian Y."/>
            <person name="Yu Z."/>
            <person name="Xu H.Jr."/>
            <person name="Zheng T."/>
        </authorList>
    </citation>
    <scope>NUCLEOTIDE SEQUENCE [LARGE SCALE GENOMIC DNA]</scope>
    <source>
        <strain evidence="2 3">KD52</strain>
    </source>
</reference>
<gene>
    <name evidence="2" type="ORF">IX84_06925</name>
</gene>
<dbReference type="InterPro" id="IPR006842">
    <property type="entry name" value="Transposase_31"/>
</dbReference>
<accession>A0A098S9Q7</accession>
<dbReference type="PANTHER" id="PTHR34611:SF2">
    <property type="entry name" value="INACTIVE RECOMBINATION-PROMOTING NUCLEASE-LIKE PROTEIN RPNE-RELATED"/>
    <property type="match status" value="1"/>
</dbReference>
<protein>
    <recommendedName>
        <fullName evidence="1">Transposase (putative) YhgA-like domain-containing protein</fullName>
    </recommendedName>
</protein>
<dbReference type="AlphaFoldDB" id="A0A098S9Q7"/>
<keyword evidence="3" id="KW-1185">Reference proteome</keyword>
<dbReference type="GO" id="GO:1990238">
    <property type="term" value="F:double-stranded DNA endonuclease activity"/>
    <property type="evidence" value="ECO:0007669"/>
    <property type="project" value="TreeGrafter"/>
</dbReference>
<dbReference type="STRING" id="1524460.IX84_06925"/>
<dbReference type="InterPro" id="IPR051699">
    <property type="entry name" value="Rpn/YhgA-like_nuclease"/>
</dbReference>